<dbReference type="RefSeq" id="XP_025596714.1">
    <property type="nucleotide sequence ID" value="XM_025741197.1"/>
</dbReference>
<dbReference type="EMBL" id="KZ819299">
    <property type="protein sequence ID" value="PWN96435.1"/>
    <property type="molecule type" value="Genomic_DNA"/>
</dbReference>
<dbReference type="SUPFAM" id="SSF81383">
    <property type="entry name" value="F-box domain"/>
    <property type="match status" value="1"/>
</dbReference>
<keyword evidence="3" id="KW-1185">Reference proteome</keyword>
<dbReference type="Proteomes" id="UP000245946">
    <property type="component" value="Unassembled WGS sequence"/>
</dbReference>
<gene>
    <name evidence="2" type="ORF">FA09DRAFT_326202</name>
</gene>
<protein>
    <recommendedName>
        <fullName evidence="1">F-box domain-containing protein</fullName>
    </recommendedName>
</protein>
<dbReference type="GeneID" id="37268741"/>
<dbReference type="InterPro" id="IPR036047">
    <property type="entry name" value="F-box-like_dom_sf"/>
</dbReference>
<dbReference type="InterPro" id="IPR001810">
    <property type="entry name" value="F-box_dom"/>
</dbReference>
<reference evidence="2 3" key="1">
    <citation type="journal article" date="2018" name="Mol. Biol. Evol.">
        <title>Broad Genomic Sampling Reveals a Smut Pathogenic Ancestry of the Fungal Clade Ustilaginomycotina.</title>
        <authorList>
            <person name="Kijpornyongpan T."/>
            <person name="Mondo S.J."/>
            <person name="Barry K."/>
            <person name="Sandor L."/>
            <person name="Lee J."/>
            <person name="Lipzen A."/>
            <person name="Pangilinan J."/>
            <person name="LaButti K."/>
            <person name="Hainaut M."/>
            <person name="Henrissat B."/>
            <person name="Grigoriev I.V."/>
            <person name="Spatafora J.W."/>
            <person name="Aime M.C."/>
        </authorList>
    </citation>
    <scope>NUCLEOTIDE SEQUENCE [LARGE SCALE GENOMIC DNA]</scope>
    <source>
        <strain evidence="2 3">MCA 4186</strain>
    </source>
</reference>
<dbReference type="Pfam" id="PF00646">
    <property type="entry name" value="F-box"/>
    <property type="match status" value="1"/>
</dbReference>
<name>A0A316Z877_9BASI</name>
<evidence type="ECO:0000313" key="2">
    <source>
        <dbReference type="EMBL" id="PWN96435.1"/>
    </source>
</evidence>
<dbReference type="PROSITE" id="PS50181">
    <property type="entry name" value="FBOX"/>
    <property type="match status" value="1"/>
</dbReference>
<feature type="domain" description="F-box" evidence="1">
    <location>
        <begin position="30"/>
        <end position="85"/>
    </location>
</feature>
<dbReference type="AlphaFoldDB" id="A0A316Z877"/>
<sequence>MARTAKRKKTAPKESRSKAFVEEPVVEAPPCAFLDLPVELYDRIYDSLSLPAALRLAHTCRTFNSAIDGRVLERCCLRDDRLKKTYTRRTNVSDRLAVLIKRGLACYECSALLHVPEVGLSLATQYWGGRHHHNASKRMLCYVCTNKPIYSYLSASQAQKKFALNWQEMRALRPSHNTVMYMFGYVRNVAVRSTSTGQRACKG</sequence>
<proteinExistence type="predicted"/>
<evidence type="ECO:0000259" key="1">
    <source>
        <dbReference type="PROSITE" id="PS50181"/>
    </source>
</evidence>
<evidence type="ECO:0000313" key="3">
    <source>
        <dbReference type="Proteomes" id="UP000245946"/>
    </source>
</evidence>
<organism evidence="2 3">
    <name type="scientific">Tilletiopsis washingtonensis</name>
    <dbReference type="NCBI Taxonomy" id="58919"/>
    <lineage>
        <taxon>Eukaryota</taxon>
        <taxon>Fungi</taxon>
        <taxon>Dikarya</taxon>
        <taxon>Basidiomycota</taxon>
        <taxon>Ustilaginomycotina</taxon>
        <taxon>Exobasidiomycetes</taxon>
        <taxon>Entylomatales</taxon>
        <taxon>Entylomatales incertae sedis</taxon>
        <taxon>Tilletiopsis</taxon>
    </lineage>
</organism>
<accession>A0A316Z877</accession>